<proteinExistence type="predicted"/>
<dbReference type="EMBL" id="JBHSBL010000013">
    <property type="protein sequence ID" value="MFC4065970.1"/>
    <property type="molecule type" value="Genomic_DNA"/>
</dbReference>
<sequence length="73" mass="7930">MVDLTVDRLHLRYLGEAARFAEQIGRAAESELDRALHEVALPADGHVCLRRLTVPVVLAHDTVTAAGSWAGQI</sequence>
<organism evidence="1 2">
    <name type="scientific">Actinoplanes subglobosus</name>
    <dbReference type="NCBI Taxonomy" id="1547892"/>
    <lineage>
        <taxon>Bacteria</taxon>
        <taxon>Bacillati</taxon>
        <taxon>Actinomycetota</taxon>
        <taxon>Actinomycetes</taxon>
        <taxon>Micromonosporales</taxon>
        <taxon>Micromonosporaceae</taxon>
        <taxon>Actinoplanes</taxon>
    </lineage>
</organism>
<dbReference type="RefSeq" id="WP_378066953.1">
    <property type="nucleotide sequence ID" value="NZ_JBHSBL010000013.1"/>
</dbReference>
<gene>
    <name evidence="1" type="ORF">ACFO0C_13595</name>
</gene>
<reference evidence="2" key="1">
    <citation type="journal article" date="2019" name="Int. J. Syst. Evol. Microbiol.">
        <title>The Global Catalogue of Microorganisms (GCM) 10K type strain sequencing project: providing services to taxonomists for standard genome sequencing and annotation.</title>
        <authorList>
            <consortium name="The Broad Institute Genomics Platform"/>
            <consortium name="The Broad Institute Genome Sequencing Center for Infectious Disease"/>
            <person name="Wu L."/>
            <person name="Ma J."/>
        </authorList>
    </citation>
    <scope>NUCLEOTIDE SEQUENCE [LARGE SCALE GENOMIC DNA]</scope>
    <source>
        <strain evidence="2">TBRC 5832</strain>
    </source>
</reference>
<protein>
    <submittedName>
        <fullName evidence="1">Uncharacterized protein</fullName>
    </submittedName>
</protein>
<feature type="non-terminal residue" evidence="1">
    <location>
        <position position="73"/>
    </location>
</feature>
<accession>A0ABV8IW18</accession>
<name>A0ABV8IW18_9ACTN</name>
<dbReference type="Proteomes" id="UP001595867">
    <property type="component" value="Unassembled WGS sequence"/>
</dbReference>
<evidence type="ECO:0000313" key="1">
    <source>
        <dbReference type="EMBL" id="MFC4065970.1"/>
    </source>
</evidence>
<keyword evidence="2" id="KW-1185">Reference proteome</keyword>
<evidence type="ECO:0000313" key="2">
    <source>
        <dbReference type="Proteomes" id="UP001595867"/>
    </source>
</evidence>
<comment type="caution">
    <text evidence="1">The sequence shown here is derived from an EMBL/GenBank/DDBJ whole genome shotgun (WGS) entry which is preliminary data.</text>
</comment>